<dbReference type="PRINTS" id="PR00081">
    <property type="entry name" value="GDHRDH"/>
</dbReference>
<dbReference type="PANTHER" id="PTHR42879">
    <property type="entry name" value="3-OXOACYL-(ACYL-CARRIER-PROTEIN) REDUCTASE"/>
    <property type="match status" value="1"/>
</dbReference>
<evidence type="ECO:0000256" key="3">
    <source>
        <dbReference type="RuleBase" id="RU000363"/>
    </source>
</evidence>
<dbReference type="Gene3D" id="3.40.50.720">
    <property type="entry name" value="NAD(P)-binding Rossmann-like Domain"/>
    <property type="match status" value="1"/>
</dbReference>
<dbReference type="InterPro" id="IPR036291">
    <property type="entry name" value="NAD(P)-bd_dom_sf"/>
</dbReference>
<dbReference type="PANTHER" id="PTHR42879:SF2">
    <property type="entry name" value="3-OXOACYL-[ACYL-CARRIER-PROTEIN] REDUCTASE FABG"/>
    <property type="match status" value="1"/>
</dbReference>
<comment type="caution">
    <text evidence="4">The sequence shown here is derived from an EMBL/GenBank/DDBJ whole genome shotgun (WGS) entry which is preliminary data.</text>
</comment>
<accession>A0ABS4JQK7</accession>
<organism evidence="4 5">
    <name type="scientific">Symbiobacterium terraclitae</name>
    <dbReference type="NCBI Taxonomy" id="557451"/>
    <lineage>
        <taxon>Bacteria</taxon>
        <taxon>Bacillati</taxon>
        <taxon>Bacillota</taxon>
        <taxon>Clostridia</taxon>
        <taxon>Eubacteriales</taxon>
        <taxon>Symbiobacteriaceae</taxon>
        <taxon>Symbiobacterium</taxon>
    </lineage>
</organism>
<keyword evidence="5" id="KW-1185">Reference proteome</keyword>
<dbReference type="InterPro" id="IPR002347">
    <property type="entry name" value="SDR_fam"/>
</dbReference>
<sequence length="246" mass="26427">MERELTGKVALVTGAARGLGRAIALELASRGADVIINDIPDMAGVAAETVAAAEALGVKARFYPAFVNDEEQVSRMAAEVGQVDILVNNAGVNRDGTMKKSRKADWDFVIDVNLTGVFLCTRAFTPAMRERRWGRVINIASYVGRTGVFGTPYYAASKAGVIGLTKEVAVEMARHGVTVNALAPGYIMTDMMMGYPEEQRAKITATIPCGYWAKPEDIAYWAGVLASPRAHYMTGAVIDCNGGVWM</sequence>
<dbReference type="NCBIfam" id="NF009466">
    <property type="entry name" value="PRK12826.1-2"/>
    <property type="match status" value="1"/>
</dbReference>
<dbReference type="SUPFAM" id="SSF51735">
    <property type="entry name" value="NAD(P)-binding Rossmann-fold domains"/>
    <property type="match status" value="1"/>
</dbReference>
<dbReference type="EMBL" id="JAGGLG010000007">
    <property type="protein sequence ID" value="MBP2017800.1"/>
    <property type="molecule type" value="Genomic_DNA"/>
</dbReference>
<dbReference type="InterPro" id="IPR050259">
    <property type="entry name" value="SDR"/>
</dbReference>
<dbReference type="EC" id="1.1.1.100" evidence="4"/>
<keyword evidence="4" id="KW-0560">Oxidoreductase</keyword>
<dbReference type="PRINTS" id="PR00080">
    <property type="entry name" value="SDRFAMILY"/>
</dbReference>
<dbReference type="GO" id="GO:0004316">
    <property type="term" value="F:3-oxoacyl-[acyl-carrier-protein] reductase (NADPH) activity"/>
    <property type="evidence" value="ECO:0007669"/>
    <property type="project" value="UniProtKB-EC"/>
</dbReference>
<keyword evidence="2" id="KW-0753">Steroid metabolism</keyword>
<dbReference type="PROSITE" id="PS00061">
    <property type="entry name" value="ADH_SHORT"/>
    <property type="match status" value="1"/>
</dbReference>
<evidence type="ECO:0000256" key="1">
    <source>
        <dbReference type="ARBA" id="ARBA00006484"/>
    </source>
</evidence>
<name>A0ABS4JQK7_9FIRM</name>
<keyword evidence="2" id="KW-0443">Lipid metabolism</keyword>
<evidence type="ECO:0000313" key="4">
    <source>
        <dbReference type="EMBL" id="MBP2017800.1"/>
    </source>
</evidence>
<dbReference type="Proteomes" id="UP001519289">
    <property type="component" value="Unassembled WGS sequence"/>
</dbReference>
<dbReference type="RefSeq" id="WP_209465939.1">
    <property type="nucleotide sequence ID" value="NZ_JAGGLG010000007.1"/>
</dbReference>
<dbReference type="InterPro" id="IPR020904">
    <property type="entry name" value="Sc_DH/Rdtase_CS"/>
</dbReference>
<comment type="similarity">
    <text evidence="1 3">Belongs to the short-chain dehydrogenases/reductases (SDR) family.</text>
</comment>
<evidence type="ECO:0000256" key="2">
    <source>
        <dbReference type="ARBA" id="ARBA00023221"/>
    </source>
</evidence>
<reference evidence="4 5" key="1">
    <citation type="submission" date="2021-03" db="EMBL/GenBank/DDBJ databases">
        <title>Genomic Encyclopedia of Type Strains, Phase IV (KMG-IV): sequencing the most valuable type-strain genomes for metagenomic binning, comparative biology and taxonomic classification.</title>
        <authorList>
            <person name="Goeker M."/>
        </authorList>
    </citation>
    <scope>NUCLEOTIDE SEQUENCE [LARGE SCALE GENOMIC DNA]</scope>
    <source>
        <strain evidence="4 5">DSM 27138</strain>
    </source>
</reference>
<gene>
    <name evidence="4" type="ORF">J2Z79_001185</name>
</gene>
<proteinExistence type="inferred from homology"/>
<dbReference type="Pfam" id="PF00106">
    <property type="entry name" value="adh_short"/>
    <property type="match status" value="1"/>
</dbReference>
<protein>
    <submittedName>
        <fullName evidence="4">3-oxoacyl-[acyl-carrier protein] reductase</fullName>
        <ecNumber evidence="4">1.1.1.100</ecNumber>
    </submittedName>
</protein>
<evidence type="ECO:0000313" key="5">
    <source>
        <dbReference type="Proteomes" id="UP001519289"/>
    </source>
</evidence>